<keyword evidence="3" id="KW-1185">Reference proteome</keyword>
<evidence type="ECO:0000313" key="3">
    <source>
        <dbReference type="Proteomes" id="UP000053477"/>
    </source>
</evidence>
<dbReference type="SUPFAM" id="SSF103107">
    <property type="entry name" value="Hypothetical protein c14orf129, hspc210"/>
    <property type="match status" value="1"/>
</dbReference>
<dbReference type="Gene3D" id="3.30.2280.10">
    <property type="entry name" value="Hypothetical protein (hspc210)"/>
    <property type="match status" value="1"/>
</dbReference>
<dbReference type="Proteomes" id="UP000053477">
    <property type="component" value="Unassembled WGS sequence"/>
</dbReference>
<feature type="domain" description="GSKIP" evidence="1">
    <location>
        <begin position="13"/>
        <end position="118"/>
    </location>
</feature>
<dbReference type="InterPro" id="IPR007967">
    <property type="entry name" value="GSKIP_dom"/>
</dbReference>
<dbReference type="AlphaFoldDB" id="A0A0H2RYX1"/>
<dbReference type="OrthoDB" id="5804279at2759"/>
<protein>
    <recommendedName>
        <fullName evidence="1">GSKIP domain-containing protein</fullName>
    </recommendedName>
</protein>
<name>A0A0H2RYX1_9AGAM</name>
<proteinExistence type="predicted"/>
<dbReference type="InParanoid" id="A0A0H2RYX1"/>
<evidence type="ECO:0000259" key="1">
    <source>
        <dbReference type="Pfam" id="PF05303"/>
    </source>
</evidence>
<sequence length="119" mass="12870">MSSPSSRNSPTFFRDELKRALEEQTFGIASYTLGHSTAFEASARVTLLEGVEVDIILSIRGFQALHSSSSSTSTSIGSTSSTVSVDPDAYFETVDTLLQHLSPLYAAKRTETLFAKLMA</sequence>
<gene>
    <name evidence="2" type="ORF">SCHPADRAFT_903005</name>
</gene>
<reference evidence="2 3" key="1">
    <citation type="submission" date="2015-04" db="EMBL/GenBank/DDBJ databases">
        <title>Complete genome sequence of Schizopora paradoxa KUC8140, a cosmopolitan wood degrader in East Asia.</title>
        <authorList>
            <consortium name="DOE Joint Genome Institute"/>
            <person name="Min B."/>
            <person name="Park H."/>
            <person name="Jang Y."/>
            <person name="Kim J.-J."/>
            <person name="Kim K.H."/>
            <person name="Pangilinan J."/>
            <person name="Lipzen A."/>
            <person name="Riley R."/>
            <person name="Grigoriev I.V."/>
            <person name="Spatafora J.W."/>
            <person name="Choi I.-G."/>
        </authorList>
    </citation>
    <scope>NUCLEOTIDE SEQUENCE [LARGE SCALE GENOMIC DNA]</scope>
    <source>
        <strain evidence="2 3">KUC8140</strain>
    </source>
</reference>
<dbReference type="Pfam" id="PF05303">
    <property type="entry name" value="GSKIP_dom"/>
    <property type="match status" value="1"/>
</dbReference>
<accession>A0A0H2RYX1</accession>
<evidence type="ECO:0000313" key="2">
    <source>
        <dbReference type="EMBL" id="KLO14718.1"/>
    </source>
</evidence>
<organism evidence="2 3">
    <name type="scientific">Schizopora paradoxa</name>
    <dbReference type="NCBI Taxonomy" id="27342"/>
    <lineage>
        <taxon>Eukaryota</taxon>
        <taxon>Fungi</taxon>
        <taxon>Dikarya</taxon>
        <taxon>Basidiomycota</taxon>
        <taxon>Agaricomycotina</taxon>
        <taxon>Agaricomycetes</taxon>
        <taxon>Hymenochaetales</taxon>
        <taxon>Schizoporaceae</taxon>
        <taxon>Schizopora</taxon>
    </lineage>
</organism>
<dbReference type="InterPro" id="IPR023231">
    <property type="entry name" value="GSKIP_dom_sf"/>
</dbReference>
<dbReference type="EMBL" id="KQ085939">
    <property type="protein sequence ID" value="KLO14718.1"/>
    <property type="molecule type" value="Genomic_DNA"/>
</dbReference>